<dbReference type="InterPro" id="IPR043502">
    <property type="entry name" value="DNA/RNA_pol_sf"/>
</dbReference>
<sequence>MISKYQRKSNIYHTQHLRDHLKISKLPRHRILHEVDLVRRTKYCVTRQWPMPQEQVKAIDKYFESRRKKGQVRESKSPHSAAMFCVKKLQRGWRIVHAYNKLNDATIATQTLIPRKDVIIDSMPMNTIYSAHDLRNAFYNILMRESDKCIMNAPATFNRCVTTHLLRSVRDFAPSYVNDLYVHTRAVNGKTDIEMHKENLRELLGLMRKKKIYAKIKKCIVGASEILVLRCLVWKMAYALTLIMSE</sequence>
<proteinExistence type="predicted"/>
<dbReference type="STRING" id="4795.A0A225W6Q2"/>
<dbReference type="Gene3D" id="3.10.10.10">
    <property type="entry name" value="HIV Type 1 Reverse Transcriptase, subunit A, domain 1"/>
    <property type="match status" value="1"/>
</dbReference>
<dbReference type="CDD" id="cd01647">
    <property type="entry name" value="RT_LTR"/>
    <property type="match status" value="1"/>
</dbReference>
<dbReference type="Gene3D" id="3.30.70.270">
    <property type="match status" value="2"/>
</dbReference>
<comment type="caution">
    <text evidence="1">The sequence shown here is derived from an EMBL/GenBank/DDBJ whole genome shotgun (WGS) entry which is preliminary data.</text>
</comment>
<evidence type="ECO:0008006" key="3">
    <source>
        <dbReference type="Google" id="ProtNLM"/>
    </source>
</evidence>
<dbReference type="Proteomes" id="UP000198211">
    <property type="component" value="Unassembled WGS sequence"/>
</dbReference>
<dbReference type="EMBL" id="NBNE01001726">
    <property type="protein sequence ID" value="OWZ12888.1"/>
    <property type="molecule type" value="Genomic_DNA"/>
</dbReference>
<protein>
    <recommendedName>
        <fullName evidence="3">Reverse transcriptase</fullName>
    </recommendedName>
</protein>
<dbReference type="AlphaFoldDB" id="A0A225W6Q2"/>
<dbReference type="PANTHER" id="PTHR24559:SF444">
    <property type="entry name" value="REVERSE TRANSCRIPTASE DOMAIN-CONTAINING PROTEIN"/>
    <property type="match status" value="1"/>
</dbReference>
<dbReference type="PANTHER" id="PTHR24559">
    <property type="entry name" value="TRANSPOSON TY3-I GAG-POL POLYPROTEIN"/>
    <property type="match status" value="1"/>
</dbReference>
<gene>
    <name evidence="1" type="ORF">PHMEG_00013878</name>
</gene>
<organism evidence="1 2">
    <name type="scientific">Phytophthora megakarya</name>
    <dbReference type="NCBI Taxonomy" id="4795"/>
    <lineage>
        <taxon>Eukaryota</taxon>
        <taxon>Sar</taxon>
        <taxon>Stramenopiles</taxon>
        <taxon>Oomycota</taxon>
        <taxon>Peronosporomycetes</taxon>
        <taxon>Peronosporales</taxon>
        <taxon>Peronosporaceae</taxon>
        <taxon>Phytophthora</taxon>
    </lineage>
</organism>
<evidence type="ECO:0000313" key="2">
    <source>
        <dbReference type="Proteomes" id="UP000198211"/>
    </source>
</evidence>
<evidence type="ECO:0000313" key="1">
    <source>
        <dbReference type="EMBL" id="OWZ12888.1"/>
    </source>
</evidence>
<name>A0A225W6Q2_9STRA</name>
<dbReference type="InterPro" id="IPR043128">
    <property type="entry name" value="Rev_trsase/Diguanyl_cyclase"/>
</dbReference>
<accession>A0A225W6Q2</accession>
<dbReference type="OrthoDB" id="407598at2759"/>
<dbReference type="SUPFAM" id="SSF56672">
    <property type="entry name" value="DNA/RNA polymerases"/>
    <property type="match status" value="1"/>
</dbReference>
<keyword evidence="2" id="KW-1185">Reference proteome</keyword>
<dbReference type="InterPro" id="IPR053134">
    <property type="entry name" value="RNA-dir_DNA_polymerase"/>
</dbReference>
<reference evidence="2" key="1">
    <citation type="submission" date="2017-03" db="EMBL/GenBank/DDBJ databases">
        <title>Phytopthora megakarya and P. palmivora, two closely related causual agents of cacao black pod achieved similar genome size and gene model numbers by different mechanisms.</title>
        <authorList>
            <person name="Ali S."/>
            <person name="Shao J."/>
            <person name="Larry D.J."/>
            <person name="Kronmiller B."/>
            <person name="Shen D."/>
            <person name="Strem M.D."/>
            <person name="Melnick R.L."/>
            <person name="Guiltinan M.J."/>
            <person name="Tyler B.M."/>
            <person name="Meinhardt L.W."/>
            <person name="Bailey B.A."/>
        </authorList>
    </citation>
    <scope>NUCLEOTIDE SEQUENCE [LARGE SCALE GENOMIC DNA]</scope>
    <source>
        <strain evidence="2">zdho120</strain>
    </source>
</reference>